<dbReference type="Proteomes" id="UP000014974">
    <property type="component" value="Unassembled WGS sequence"/>
</dbReference>
<comment type="caution">
    <text evidence="1">The sequence shown here is derived from an EMBL/GenBank/DDBJ whole genome shotgun (WGS) entry which is preliminary data.</text>
</comment>
<name>S7VQQ3_9BACT</name>
<sequence length="46" mass="5413">MKIINYLIQSQAINNIYILSGKIARVLDKYPFEILTYVKDKRPKLS</sequence>
<evidence type="ECO:0000313" key="2">
    <source>
        <dbReference type="Proteomes" id="UP000014974"/>
    </source>
</evidence>
<proteinExistence type="predicted"/>
<accession>S7VQQ3</accession>
<evidence type="ECO:0000313" key="1">
    <source>
        <dbReference type="EMBL" id="EPR71667.1"/>
    </source>
</evidence>
<reference evidence="1 2" key="1">
    <citation type="journal article" date="2013" name="Genome Announc.">
        <title>Draft Genome Sequence of Cyclobacterium qasimii Strain M12-11BT, Isolated from Arctic Marine Sediment.</title>
        <authorList>
            <person name="Shivaji S."/>
            <person name="Ara S."/>
            <person name="Singh A."/>
            <person name="Kumar Pinnaka A."/>
        </authorList>
    </citation>
    <scope>NUCLEOTIDE SEQUENCE [LARGE SCALE GENOMIC DNA]</scope>
    <source>
        <strain evidence="1 2">M12-11B</strain>
    </source>
</reference>
<dbReference type="EMBL" id="ATNM01000004">
    <property type="protein sequence ID" value="EPR71667.1"/>
    <property type="molecule type" value="Genomic_DNA"/>
</dbReference>
<gene>
    <name evidence="1" type="ORF">ADICYQ_0138</name>
</gene>
<dbReference type="STRING" id="641524.ADICYQ_0138"/>
<organism evidence="1 2">
    <name type="scientific">Cyclobacterium qasimii M12-11B</name>
    <dbReference type="NCBI Taxonomy" id="641524"/>
    <lineage>
        <taxon>Bacteria</taxon>
        <taxon>Pseudomonadati</taxon>
        <taxon>Bacteroidota</taxon>
        <taxon>Cytophagia</taxon>
        <taxon>Cytophagales</taxon>
        <taxon>Cyclobacteriaceae</taxon>
        <taxon>Cyclobacterium</taxon>
    </lineage>
</organism>
<protein>
    <submittedName>
        <fullName evidence="1">Uncharacterized protein</fullName>
    </submittedName>
</protein>
<dbReference type="AlphaFoldDB" id="S7VQQ3"/>